<gene>
    <name evidence="1" type="ORF">GCM10022254_45710</name>
</gene>
<proteinExistence type="predicted"/>
<sequence length="167" mass="18487">MALTQQLARVTLEYLGLCRETALSAVDGDPHWDPPDGDTLDLDWAIWELLTFYRCMRPGDRSISVIERSIEGDTRDEIGFLDHLSVYDGFGDPPALVTPTAVAEVADELAMLDIEPLLRTLPEYRTAGGFAGSSGDPHTYLVEHFAQLRNFYETAAARGLAVVVWTD</sequence>
<comment type="caution">
    <text evidence="1">The sequence shown here is derived from an EMBL/GenBank/DDBJ whole genome shotgun (WGS) entry which is preliminary data.</text>
</comment>
<dbReference type="InterPro" id="IPR015068">
    <property type="entry name" value="DUF1877"/>
</dbReference>
<dbReference type="EMBL" id="BAABAS010000015">
    <property type="protein sequence ID" value="GAA4236338.1"/>
    <property type="molecule type" value="Genomic_DNA"/>
</dbReference>
<evidence type="ECO:0000313" key="1">
    <source>
        <dbReference type="EMBL" id="GAA4236338.1"/>
    </source>
</evidence>
<reference evidence="2" key="1">
    <citation type="journal article" date="2019" name="Int. J. Syst. Evol. Microbiol.">
        <title>The Global Catalogue of Microorganisms (GCM) 10K type strain sequencing project: providing services to taxonomists for standard genome sequencing and annotation.</title>
        <authorList>
            <consortium name="The Broad Institute Genomics Platform"/>
            <consortium name="The Broad Institute Genome Sequencing Center for Infectious Disease"/>
            <person name="Wu L."/>
            <person name="Ma J."/>
        </authorList>
    </citation>
    <scope>NUCLEOTIDE SEQUENCE [LARGE SCALE GENOMIC DNA]</scope>
    <source>
        <strain evidence="2">JCM 17440</strain>
    </source>
</reference>
<dbReference type="RefSeq" id="WP_344899863.1">
    <property type="nucleotide sequence ID" value="NZ_BAABAS010000015.1"/>
</dbReference>
<dbReference type="InterPro" id="IPR035944">
    <property type="entry name" value="YfbM-like_sf"/>
</dbReference>
<accession>A0ABP8CA06</accession>
<evidence type="ECO:0008006" key="3">
    <source>
        <dbReference type="Google" id="ProtNLM"/>
    </source>
</evidence>
<keyword evidence="2" id="KW-1185">Reference proteome</keyword>
<organism evidence="1 2">
    <name type="scientific">Actinomadura meridiana</name>
    <dbReference type="NCBI Taxonomy" id="559626"/>
    <lineage>
        <taxon>Bacteria</taxon>
        <taxon>Bacillati</taxon>
        <taxon>Actinomycetota</taxon>
        <taxon>Actinomycetes</taxon>
        <taxon>Streptosporangiales</taxon>
        <taxon>Thermomonosporaceae</taxon>
        <taxon>Actinomadura</taxon>
    </lineage>
</organism>
<evidence type="ECO:0000313" key="2">
    <source>
        <dbReference type="Proteomes" id="UP001501710"/>
    </source>
</evidence>
<protein>
    <recommendedName>
        <fullName evidence="3">DUF1877 family protein</fullName>
    </recommendedName>
</protein>
<dbReference type="Proteomes" id="UP001501710">
    <property type="component" value="Unassembled WGS sequence"/>
</dbReference>
<name>A0ABP8CA06_9ACTN</name>
<dbReference type="Gene3D" id="3.40.1760.10">
    <property type="entry name" value="YfbM-like super family"/>
    <property type="match status" value="1"/>
</dbReference>
<dbReference type="Pfam" id="PF08974">
    <property type="entry name" value="DUF1877"/>
    <property type="match status" value="1"/>
</dbReference>